<organism evidence="1 2">
    <name type="scientific">Athelia psychrophila</name>
    <dbReference type="NCBI Taxonomy" id="1759441"/>
    <lineage>
        <taxon>Eukaryota</taxon>
        <taxon>Fungi</taxon>
        <taxon>Dikarya</taxon>
        <taxon>Basidiomycota</taxon>
        <taxon>Agaricomycotina</taxon>
        <taxon>Agaricomycetes</taxon>
        <taxon>Agaricomycetidae</taxon>
        <taxon>Atheliales</taxon>
        <taxon>Atheliaceae</taxon>
        <taxon>Athelia</taxon>
    </lineage>
</organism>
<keyword evidence="2" id="KW-1185">Reference proteome</keyword>
<protein>
    <submittedName>
        <fullName evidence="1">Uncharacterized protein</fullName>
    </submittedName>
</protein>
<proteinExistence type="predicted"/>
<accession>A0A166GVS5</accession>
<dbReference type="EMBL" id="KV417574">
    <property type="protein sequence ID" value="KZP18215.1"/>
    <property type="molecule type" value="Genomic_DNA"/>
</dbReference>
<name>A0A166GVS5_9AGAM</name>
<reference evidence="1 2" key="1">
    <citation type="journal article" date="2016" name="Mol. Biol. Evol.">
        <title>Comparative Genomics of Early-Diverging Mushroom-Forming Fungi Provides Insights into the Origins of Lignocellulose Decay Capabilities.</title>
        <authorList>
            <person name="Nagy L.G."/>
            <person name="Riley R."/>
            <person name="Tritt A."/>
            <person name="Adam C."/>
            <person name="Daum C."/>
            <person name="Floudas D."/>
            <person name="Sun H."/>
            <person name="Yadav J.S."/>
            <person name="Pangilinan J."/>
            <person name="Larsson K.H."/>
            <person name="Matsuura K."/>
            <person name="Barry K."/>
            <person name="Labutti K."/>
            <person name="Kuo R."/>
            <person name="Ohm R.A."/>
            <person name="Bhattacharya S.S."/>
            <person name="Shirouzu T."/>
            <person name="Yoshinaga Y."/>
            <person name="Martin F.M."/>
            <person name="Grigoriev I.V."/>
            <person name="Hibbett D.S."/>
        </authorList>
    </citation>
    <scope>NUCLEOTIDE SEQUENCE [LARGE SCALE GENOMIC DNA]</scope>
    <source>
        <strain evidence="1 2">CBS 109695</strain>
    </source>
</reference>
<gene>
    <name evidence="1" type="ORF">FIBSPDRAFT_863913</name>
</gene>
<evidence type="ECO:0000313" key="2">
    <source>
        <dbReference type="Proteomes" id="UP000076532"/>
    </source>
</evidence>
<evidence type="ECO:0000313" key="1">
    <source>
        <dbReference type="EMBL" id="KZP18215.1"/>
    </source>
</evidence>
<sequence>MNNLDELRAILQLEGVISCLRGMLGGTNSDAAAFAIGELSKDGEHNALAAVDQFSN</sequence>
<dbReference type="AlphaFoldDB" id="A0A166GVS5"/>
<dbReference type="Proteomes" id="UP000076532">
    <property type="component" value="Unassembled WGS sequence"/>
</dbReference>